<sequence length="89" mass="9580">MTQALIVQMASELLWLVLVLSLPVVVAASIVGVLVGLVQALTQIQDQTVSFVIKLVAACLTLALTYRWMGAALMRFTEQTFDLAARMGG</sequence>
<feature type="transmembrane region" description="Helical" evidence="7">
    <location>
        <begin position="49"/>
        <end position="69"/>
    </location>
</feature>
<feature type="transmembrane region" description="Helical" evidence="7">
    <location>
        <begin position="12"/>
        <end position="37"/>
    </location>
</feature>
<dbReference type="PANTHER" id="PTHR34040:SF4">
    <property type="entry name" value="SECRETION SYSTEM APPARATUS PROTEIN SSAS"/>
    <property type="match status" value="1"/>
</dbReference>
<evidence type="ECO:0000313" key="9">
    <source>
        <dbReference type="Proteomes" id="UP000035050"/>
    </source>
</evidence>
<dbReference type="InterPro" id="IPR002191">
    <property type="entry name" value="Bac_export_3"/>
</dbReference>
<geneLocation type="plasmid" evidence="8 9">
    <name>pPO70-1</name>
</geneLocation>
<evidence type="ECO:0000313" key="8">
    <source>
        <dbReference type="EMBL" id="AKK24868.1"/>
    </source>
</evidence>
<keyword evidence="4 7" id="KW-0812">Transmembrane</keyword>
<dbReference type="EMBL" id="CP011518">
    <property type="protein sequence ID" value="AKK24868.1"/>
    <property type="molecule type" value="Genomic_DNA"/>
</dbReference>
<dbReference type="AlphaFoldDB" id="A0A0G3IE90"/>
<gene>
    <name evidence="8" type="ORF">MB84_29300</name>
</gene>
<keyword evidence="8" id="KW-0614">Plasmid</keyword>
<evidence type="ECO:0000256" key="7">
    <source>
        <dbReference type="SAM" id="Phobius"/>
    </source>
</evidence>
<evidence type="ECO:0000256" key="6">
    <source>
        <dbReference type="ARBA" id="ARBA00023136"/>
    </source>
</evidence>
<dbReference type="Pfam" id="PF01313">
    <property type="entry name" value="Bac_export_3"/>
    <property type="match status" value="1"/>
</dbReference>
<dbReference type="PATRIC" id="fig|573737.6.peg.5860"/>
<proteinExistence type="inferred from homology"/>
<comment type="subcellular location">
    <subcellularLocation>
        <location evidence="1">Cell membrane</location>
        <topology evidence="1">Multi-pass membrane protein</topology>
    </subcellularLocation>
</comment>
<dbReference type="PANTHER" id="PTHR34040">
    <property type="entry name" value="FLAGELLAR BIOSYNTHETIC PROTEIN FLIQ"/>
    <property type="match status" value="1"/>
</dbReference>
<dbReference type="PIRSF" id="PIRSF004669">
    <property type="entry name" value="FliQ"/>
    <property type="match status" value="1"/>
</dbReference>
<keyword evidence="6 7" id="KW-0472">Membrane</keyword>
<dbReference type="Proteomes" id="UP000035050">
    <property type="component" value="Plasmid pPO70-1"/>
</dbReference>
<accession>A0A0G3IE90</accession>
<dbReference type="PRINTS" id="PR00952">
    <property type="entry name" value="TYPE3IMQPROT"/>
</dbReference>
<dbReference type="InterPro" id="IPR006306">
    <property type="entry name" value="T3SS_HrpO"/>
</dbReference>
<name>A0A0G3IE90_9BURK</name>
<evidence type="ECO:0000256" key="3">
    <source>
        <dbReference type="ARBA" id="ARBA00022475"/>
    </source>
</evidence>
<reference evidence="8" key="1">
    <citation type="submission" date="2016-06" db="EMBL/GenBank/DDBJ databases">
        <title>Pandoraea oxalativorans DSM 23570 Genome Sequencing.</title>
        <authorList>
            <person name="Ee R."/>
            <person name="Lim Y.-L."/>
            <person name="Yong D."/>
            <person name="Yin W.-F."/>
            <person name="Chan K.-G."/>
        </authorList>
    </citation>
    <scope>NUCLEOTIDE SEQUENCE</scope>
    <source>
        <strain evidence="8">DSM 23570</strain>
        <plasmid evidence="8">pPO70-1</plasmid>
    </source>
</reference>
<keyword evidence="9" id="KW-1185">Reference proteome</keyword>
<evidence type="ECO:0000256" key="2">
    <source>
        <dbReference type="ARBA" id="ARBA00006156"/>
    </source>
</evidence>
<protein>
    <submittedName>
        <fullName evidence="8">EscS/YscS/HrcS family type III secretion system export apparatus protein</fullName>
    </submittedName>
</protein>
<dbReference type="RefSeq" id="WP_052654527.1">
    <property type="nucleotide sequence ID" value="NZ_CP011518.2"/>
</dbReference>
<dbReference type="OrthoDB" id="9806440at2"/>
<keyword evidence="3" id="KW-1003">Cell membrane</keyword>
<comment type="similarity">
    <text evidence="2">Belongs to the FliQ/MopD/SpaQ family.</text>
</comment>
<dbReference type="KEGG" id="pox:MB84_29300"/>
<evidence type="ECO:0000256" key="4">
    <source>
        <dbReference type="ARBA" id="ARBA00022692"/>
    </source>
</evidence>
<evidence type="ECO:0000256" key="1">
    <source>
        <dbReference type="ARBA" id="ARBA00004651"/>
    </source>
</evidence>
<dbReference type="GO" id="GO:0009306">
    <property type="term" value="P:protein secretion"/>
    <property type="evidence" value="ECO:0007669"/>
    <property type="project" value="InterPro"/>
</dbReference>
<organism evidence="8 9">
    <name type="scientific">Pandoraea oxalativorans</name>
    <dbReference type="NCBI Taxonomy" id="573737"/>
    <lineage>
        <taxon>Bacteria</taxon>
        <taxon>Pseudomonadati</taxon>
        <taxon>Pseudomonadota</taxon>
        <taxon>Betaproteobacteria</taxon>
        <taxon>Burkholderiales</taxon>
        <taxon>Burkholderiaceae</taxon>
        <taxon>Pandoraea</taxon>
    </lineage>
</organism>
<dbReference type="NCBIfam" id="TIGR01403">
    <property type="entry name" value="fliQ_rel_III"/>
    <property type="match status" value="1"/>
</dbReference>
<keyword evidence="5 7" id="KW-1133">Transmembrane helix</keyword>
<dbReference type="GO" id="GO:0005886">
    <property type="term" value="C:plasma membrane"/>
    <property type="evidence" value="ECO:0007669"/>
    <property type="project" value="UniProtKB-SubCell"/>
</dbReference>
<evidence type="ECO:0000256" key="5">
    <source>
        <dbReference type="ARBA" id="ARBA00022989"/>
    </source>
</evidence>